<feature type="transmembrane region" description="Helical" evidence="6">
    <location>
        <begin position="244"/>
        <end position="262"/>
    </location>
</feature>
<feature type="transmembrane region" description="Helical" evidence="6">
    <location>
        <begin position="179"/>
        <end position="198"/>
    </location>
</feature>
<accession>A0A3G8M1I2</accession>
<feature type="transmembrane region" description="Helical" evidence="6">
    <location>
        <begin position="97"/>
        <end position="116"/>
    </location>
</feature>
<dbReference type="KEGG" id="mros:EHO51_03320"/>
<evidence type="ECO:0000313" key="8">
    <source>
        <dbReference type="EMBL" id="AZG75843.1"/>
    </source>
</evidence>
<feature type="domain" description="EamA" evidence="7">
    <location>
        <begin position="149"/>
        <end position="283"/>
    </location>
</feature>
<keyword evidence="3 6" id="KW-0812">Transmembrane</keyword>
<evidence type="ECO:0000256" key="6">
    <source>
        <dbReference type="SAM" id="Phobius"/>
    </source>
</evidence>
<keyword evidence="5 6" id="KW-0472">Membrane</keyword>
<evidence type="ECO:0000256" key="2">
    <source>
        <dbReference type="ARBA" id="ARBA00022475"/>
    </source>
</evidence>
<feature type="transmembrane region" description="Helical" evidence="6">
    <location>
        <begin position="268"/>
        <end position="289"/>
    </location>
</feature>
<feature type="transmembrane region" description="Helical" evidence="6">
    <location>
        <begin position="33"/>
        <end position="54"/>
    </location>
</feature>
<evidence type="ECO:0000256" key="5">
    <source>
        <dbReference type="ARBA" id="ARBA00023136"/>
    </source>
</evidence>
<feature type="transmembrane region" description="Helical" evidence="6">
    <location>
        <begin position="151"/>
        <end position="172"/>
    </location>
</feature>
<feature type="transmembrane region" description="Helical" evidence="6">
    <location>
        <begin position="66"/>
        <end position="85"/>
    </location>
</feature>
<keyword evidence="4 6" id="KW-1133">Transmembrane helix</keyword>
<evidence type="ECO:0000256" key="3">
    <source>
        <dbReference type="ARBA" id="ARBA00022692"/>
    </source>
</evidence>
<dbReference type="GO" id="GO:0005886">
    <property type="term" value="C:plasma membrane"/>
    <property type="evidence" value="ECO:0007669"/>
    <property type="project" value="UniProtKB-SubCell"/>
</dbReference>
<keyword evidence="2" id="KW-1003">Cell membrane</keyword>
<dbReference type="InterPro" id="IPR051258">
    <property type="entry name" value="Diverse_Substrate_Transporter"/>
</dbReference>
<dbReference type="RefSeq" id="WP_124737694.1">
    <property type="nucleotide sequence ID" value="NZ_CP034086.1"/>
</dbReference>
<evidence type="ECO:0000313" key="9">
    <source>
        <dbReference type="Proteomes" id="UP000273982"/>
    </source>
</evidence>
<dbReference type="EMBL" id="CP034086">
    <property type="protein sequence ID" value="AZG75843.1"/>
    <property type="molecule type" value="Genomic_DNA"/>
</dbReference>
<dbReference type="InterPro" id="IPR037185">
    <property type="entry name" value="EmrE-like"/>
</dbReference>
<evidence type="ECO:0000256" key="1">
    <source>
        <dbReference type="ARBA" id="ARBA00004651"/>
    </source>
</evidence>
<protein>
    <submittedName>
        <fullName evidence="8">DMT family transporter</fullName>
    </submittedName>
</protein>
<dbReference type="InterPro" id="IPR000620">
    <property type="entry name" value="EamA_dom"/>
</dbReference>
<dbReference type="Proteomes" id="UP000273982">
    <property type="component" value="Chromosome"/>
</dbReference>
<reference evidence="8 9" key="1">
    <citation type="submission" date="2018-11" db="EMBL/GenBank/DDBJ databases">
        <title>Genome squencing of methanotrophic bacteria isolated from alkaline groundwater in Korea.</title>
        <authorList>
            <person name="Nguyen L.N."/>
        </authorList>
    </citation>
    <scope>NUCLEOTIDE SEQUENCE [LARGE SCALE GENOMIC DNA]</scope>
    <source>
        <strain evidence="8 9">GW6</strain>
    </source>
</reference>
<dbReference type="AlphaFoldDB" id="A0A3G8M1I2"/>
<proteinExistence type="predicted"/>
<dbReference type="Pfam" id="PF00892">
    <property type="entry name" value="EamA"/>
    <property type="match status" value="2"/>
</dbReference>
<feature type="transmembrane region" description="Helical" evidence="6">
    <location>
        <begin position="210"/>
        <end position="232"/>
    </location>
</feature>
<gene>
    <name evidence="8" type="ORF">EHO51_03320</name>
</gene>
<sequence>MSRVRADLLLVLAAFIWGTAFIAQKNAGELMGPITFVGVRFLLSCAALAPLALYERRYSDSPLKKGDLPLAGLIGLCVFLAAALQQVGLATTTATNGGFLTALYVVLVPVFVFAQTGVRPRQVVLFAGVGSIAGAWLLTDSAQLQSWTSGDALVLIADIAWAAGISLVPTFLARTDRPYFLAFAQFGVIGVLGAVVGLGGEPFSLEGLSAALPAILYAGLCSGGIAFTLQIVALKYTPAAEAALIMSLESVFAALSGAILLSERLTTPAMLGGLLILLSAVLVEAGPAAQNIWASQYWSRLSQVWSRAR</sequence>
<name>A0A3G8M1I2_9HYPH</name>
<feature type="domain" description="EamA" evidence="7">
    <location>
        <begin position="6"/>
        <end position="138"/>
    </location>
</feature>
<feature type="transmembrane region" description="Helical" evidence="6">
    <location>
        <begin position="123"/>
        <end position="139"/>
    </location>
</feature>
<dbReference type="SUPFAM" id="SSF103481">
    <property type="entry name" value="Multidrug resistance efflux transporter EmrE"/>
    <property type="match status" value="2"/>
</dbReference>
<dbReference type="PANTHER" id="PTHR42920:SF5">
    <property type="entry name" value="EAMA DOMAIN-CONTAINING PROTEIN"/>
    <property type="match status" value="1"/>
</dbReference>
<organism evidence="8 9">
    <name type="scientific">Methylocystis rosea</name>
    <dbReference type="NCBI Taxonomy" id="173366"/>
    <lineage>
        <taxon>Bacteria</taxon>
        <taxon>Pseudomonadati</taxon>
        <taxon>Pseudomonadota</taxon>
        <taxon>Alphaproteobacteria</taxon>
        <taxon>Hyphomicrobiales</taxon>
        <taxon>Methylocystaceae</taxon>
        <taxon>Methylocystis</taxon>
    </lineage>
</organism>
<comment type="subcellular location">
    <subcellularLocation>
        <location evidence="1">Cell membrane</location>
        <topology evidence="1">Multi-pass membrane protein</topology>
    </subcellularLocation>
</comment>
<dbReference type="Gene3D" id="1.10.3730.20">
    <property type="match status" value="1"/>
</dbReference>
<evidence type="ECO:0000259" key="7">
    <source>
        <dbReference type="Pfam" id="PF00892"/>
    </source>
</evidence>
<evidence type="ECO:0000256" key="4">
    <source>
        <dbReference type="ARBA" id="ARBA00022989"/>
    </source>
</evidence>
<dbReference type="PANTHER" id="PTHR42920">
    <property type="entry name" value="OS03G0707200 PROTEIN-RELATED"/>
    <property type="match status" value="1"/>
</dbReference>